<proteinExistence type="predicted"/>
<name>A0A2U2AIY8_9GAMM</name>
<organism evidence="1 2">
    <name type="scientific">Ignatzschineria indica</name>
    <dbReference type="NCBI Taxonomy" id="472583"/>
    <lineage>
        <taxon>Bacteria</taxon>
        <taxon>Pseudomonadati</taxon>
        <taxon>Pseudomonadota</taxon>
        <taxon>Gammaproteobacteria</taxon>
        <taxon>Cardiobacteriales</taxon>
        <taxon>Ignatzschineriaceae</taxon>
        <taxon>Ignatzschineria</taxon>
    </lineage>
</organism>
<dbReference type="Proteomes" id="UP000244948">
    <property type="component" value="Unassembled WGS sequence"/>
</dbReference>
<sequence>MIDDYAYIQSIFRAFHQKHSHIQIDLFILENRCTDDEKQWLALKNHVLYVWLEICGFTIN</sequence>
<evidence type="ECO:0000313" key="1">
    <source>
        <dbReference type="EMBL" id="PWD82624.1"/>
    </source>
</evidence>
<keyword evidence="2" id="KW-1185">Reference proteome</keyword>
<dbReference type="AlphaFoldDB" id="A0A2U2AIY8"/>
<gene>
    <name evidence="1" type="ORF">DC082_08325</name>
</gene>
<reference evidence="1 2" key="1">
    <citation type="journal article" date="2018" name="Genome Announc.">
        <title>Ignatzschineria cameli sp. nov., isolated from necrotic foot tissue of dromedaries (Camelus dromedarius) and associated maggots (Wohlfahrtia species) in Dubai.</title>
        <authorList>
            <person name="Tsang C.C."/>
            <person name="Tang J.Y."/>
            <person name="Fong J.Y."/>
            <person name="Kinne J."/>
            <person name="Lee H.H."/>
            <person name="Joseph M."/>
            <person name="Jose S."/>
            <person name="Schuster R.K."/>
            <person name="Tang Y."/>
            <person name="Sivakumar S."/>
            <person name="Chen J.H."/>
            <person name="Teng J.L."/>
            <person name="Lau S.K."/>
            <person name="Wernery U."/>
            <person name="Woo P.C."/>
        </authorList>
    </citation>
    <scope>NUCLEOTIDE SEQUENCE [LARGE SCALE GENOMIC DNA]</scope>
    <source>
        <strain evidence="1 2">KCTC 22643</strain>
    </source>
</reference>
<accession>A0A2U2AIY8</accession>
<protein>
    <submittedName>
        <fullName evidence="1">Uncharacterized protein</fullName>
    </submittedName>
</protein>
<dbReference type="EMBL" id="QEWR01000004">
    <property type="protein sequence ID" value="PWD82624.1"/>
    <property type="molecule type" value="Genomic_DNA"/>
</dbReference>
<comment type="caution">
    <text evidence="1">The sequence shown here is derived from an EMBL/GenBank/DDBJ whole genome shotgun (WGS) entry which is preliminary data.</text>
</comment>
<evidence type="ECO:0000313" key="2">
    <source>
        <dbReference type="Proteomes" id="UP000244948"/>
    </source>
</evidence>